<dbReference type="EMBL" id="BCWF01000028">
    <property type="protein sequence ID" value="GAT29407.1"/>
    <property type="molecule type" value="Genomic_DNA"/>
</dbReference>
<dbReference type="CDD" id="cd11295">
    <property type="entry name" value="Mago_nashi"/>
    <property type="match status" value="1"/>
</dbReference>
<evidence type="ECO:0000313" key="6">
    <source>
        <dbReference type="Proteomes" id="UP000075230"/>
    </source>
</evidence>
<evidence type="ECO:0000256" key="1">
    <source>
        <dbReference type="ARBA" id="ARBA00004123"/>
    </source>
</evidence>
<dbReference type="InterPro" id="IPR018618">
    <property type="entry name" value="GID4/10-like"/>
</dbReference>
<dbReference type="Proteomes" id="UP000075230">
    <property type="component" value="Unassembled WGS sequence"/>
</dbReference>
<dbReference type="VEuPathDB" id="FungiDB:ASPFODRAFT_31234"/>
<gene>
    <name evidence="5" type="ORF">RIB2604_02902800</name>
</gene>
<dbReference type="InterPro" id="IPR004023">
    <property type="entry name" value="Mago_nashi"/>
</dbReference>
<comment type="similarity">
    <text evidence="2">Belongs to the mago nashi family.</text>
</comment>
<comment type="caution">
    <text evidence="5">The sequence shown here is derived from an EMBL/GenBank/DDBJ whole genome shotgun (WGS) entry which is preliminary data.</text>
</comment>
<dbReference type="VEuPathDB" id="FungiDB:ASPFODRAFT_59030"/>
<evidence type="ECO:0000256" key="2">
    <source>
        <dbReference type="ARBA" id="ARBA00009270"/>
    </source>
</evidence>
<sequence length="498" mass="55646">MAGTGKGSGGRRAGSGHQYRWLFWPVRGEGWEDGLEQLSPKEFDSAPKEFDFRTLGDGRSAAVRYANNSNYRNDSLIRKEMCVSASMIQEVKRIIKESEIMKEDDSKWPQKNKDGRQELEIRLGNEHISFETAKIGSLVDVTESADPEGLRVFYYLVQDLKALIFSLISLHFKPPMPTPSDNTPPLNASIAEEISARSTCPPEVDRESLHTREEGPYPWVSAWERRNTSDDAPDNTFSPTGPSNHTALTPSDGTPFTSTDADPVTGEPVARAPTKGVGRSEDEPAAGRLSPAAESSCSSGPVSPVTPSSATSLLSYEFSNIRDHPTLTTFFEGEIIGTKHTFKTRNEAWGATEKTDMQHWGRFPAWRSQAKQAKKPDFTFRNFAQREHLFMRWKEYFLVPDHRVRSISGASFEGFYYICFNQVEGTVAGIYFHAKSEKYVLPHPSGINNSSSDMSKTMVVRQPWSSVDLLAGLSSGRFDHCKRNSLIITSYGFACFYN</sequence>
<evidence type="ECO:0000313" key="5">
    <source>
        <dbReference type="EMBL" id="GAT29407.1"/>
    </source>
</evidence>
<keyword evidence="3" id="KW-0539">Nucleus</keyword>
<feature type="compositionally biased region" description="Basic and acidic residues" evidence="4">
    <location>
        <begin position="203"/>
        <end position="215"/>
    </location>
</feature>
<dbReference type="FunFam" id="3.30.1560.10:FF:000001">
    <property type="entry name" value="Protein mago nashi homolog"/>
    <property type="match status" value="1"/>
</dbReference>
<dbReference type="GO" id="GO:0008380">
    <property type="term" value="P:RNA splicing"/>
    <property type="evidence" value="ECO:0007669"/>
    <property type="project" value="InterPro"/>
</dbReference>
<protein>
    <submittedName>
        <fullName evidence="5">Vesicle-mediated transport protein Vid24</fullName>
    </submittedName>
</protein>
<proteinExistence type="inferred from homology"/>
<dbReference type="GO" id="GO:0035145">
    <property type="term" value="C:exon-exon junction complex"/>
    <property type="evidence" value="ECO:0007669"/>
    <property type="project" value="InterPro"/>
</dbReference>
<dbReference type="SUPFAM" id="SSF89817">
    <property type="entry name" value="Mago nashi protein"/>
    <property type="match status" value="1"/>
</dbReference>
<feature type="region of interest" description="Disordered" evidence="4">
    <location>
        <begin position="220"/>
        <end position="306"/>
    </location>
</feature>
<reference evidence="6" key="2">
    <citation type="submission" date="2016-02" db="EMBL/GenBank/DDBJ databases">
        <title>Genome sequencing of Aspergillus luchuensis NBRC 4314.</title>
        <authorList>
            <person name="Yamada O."/>
        </authorList>
    </citation>
    <scope>NUCLEOTIDE SEQUENCE [LARGE SCALE GENOMIC DNA]</scope>
    <source>
        <strain evidence="6">RIB 2604</strain>
    </source>
</reference>
<dbReference type="Pfam" id="PF02792">
    <property type="entry name" value="Mago_nashi"/>
    <property type="match status" value="1"/>
</dbReference>
<dbReference type="PANTHER" id="PTHR12638">
    <property type="entry name" value="PROTEIN MAGO NASHI HOMOLOG"/>
    <property type="match status" value="1"/>
</dbReference>
<dbReference type="AlphaFoldDB" id="A0A146FVP7"/>
<organism evidence="5 6">
    <name type="scientific">Aspergillus kawachii</name>
    <name type="common">White koji mold</name>
    <name type="synonym">Aspergillus awamori var. kawachi</name>
    <dbReference type="NCBI Taxonomy" id="1069201"/>
    <lineage>
        <taxon>Eukaryota</taxon>
        <taxon>Fungi</taxon>
        <taxon>Dikarya</taxon>
        <taxon>Ascomycota</taxon>
        <taxon>Pezizomycotina</taxon>
        <taxon>Eurotiomycetes</taxon>
        <taxon>Eurotiomycetidae</taxon>
        <taxon>Eurotiales</taxon>
        <taxon>Aspergillaceae</taxon>
        <taxon>Aspergillus</taxon>
        <taxon>Aspergillus subgen. Circumdati</taxon>
    </lineage>
</organism>
<dbReference type="PANTHER" id="PTHR12638:SF0">
    <property type="entry name" value="MAGO HOMOLOG, EXON JUNCTION COMPLEX SUBUNIT-RELATED"/>
    <property type="match status" value="1"/>
</dbReference>
<dbReference type="Gene3D" id="3.30.1560.10">
    <property type="entry name" value="Mago nashi"/>
    <property type="match status" value="1"/>
</dbReference>
<feature type="compositionally biased region" description="Polar residues" evidence="4">
    <location>
        <begin position="235"/>
        <end position="260"/>
    </location>
</feature>
<accession>A0A146FVP7</accession>
<comment type="subcellular location">
    <subcellularLocation>
        <location evidence="1">Nucleus</location>
    </subcellularLocation>
</comment>
<dbReference type="Pfam" id="PF09783">
    <property type="entry name" value="Vac_ImportDeg"/>
    <property type="match status" value="1"/>
</dbReference>
<evidence type="ECO:0000256" key="4">
    <source>
        <dbReference type="SAM" id="MobiDB-lite"/>
    </source>
</evidence>
<feature type="compositionally biased region" description="Low complexity" evidence="4">
    <location>
        <begin position="295"/>
        <end position="306"/>
    </location>
</feature>
<evidence type="ECO:0000256" key="3">
    <source>
        <dbReference type="ARBA" id="ARBA00023242"/>
    </source>
</evidence>
<dbReference type="InterPro" id="IPR036605">
    <property type="entry name" value="Mago_nashi_sf"/>
</dbReference>
<name>A0A146FVP7_ASPKA</name>
<feature type="region of interest" description="Disordered" evidence="4">
    <location>
        <begin position="196"/>
        <end position="215"/>
    </location>
</feature>
<reference evidence="5 6" key="1">
    <citation type="journal article" date="2016" name="DNA Res.">
        <title>Genome sequence of Aspergillus luchuensis NBRC 4314.</title>
        <authorList>
            <person name="Yamada O."/>
            <person name="Machida M."/>
            <person name="Hosoyama A."/>
            <person name="Goto M."/>
            <person name="Takahashi T."/>
            <person name="Futagami T."/>
            <person name="Yamagata Y."/>
            <person name="Takeuchi M."/>
            <person name="Kobayashi T."/>
            <person name="Koike H."/>
            <person name="Abe K."/>
            <person name="Asai K."/>
            <person name="Arita M."/>
            <person name="Fujita N."/>
            <person name="Fukuda K."/>
            <person name="Higa K."/>
            <person name="Horikawa H."/>
            <person name="Ishikawa T."/>
            <person name="Jinno K."/>
            <person name="Kato Y."/>
            <person name="Kirimura K."/>
            <person name="Mizutani O."/>
            <person name="Nakasone K."/>
            <person name="Sano M."/>
            <person name="Shiraishi Y."/>
            <person name="Tsukahara M."/>
            <person name="Gomi K."/>
        </authorList>
    </citation>
    <scope>NUCLEOTIDE SEQUENCE [LARGE SCALE GENOMIC DNA]</scope>
    <source>
        <strain evidence="5 6">RIB 2604</strain>
    </source>
</reference>